<keyword evidence="2" id="KW-1185">Reference proteome</keyword>
<accession>A0ABS6KAE8</accession>
<proteinExistence type="predicted"/>
<name>A0ABS6KAE8_9FIRM</name>
<organism evidence="1 2">
    <name type="scientific">Diplocloster modestus</name>
    <dbReference type="NCBI Taxonomy" id="2850322"/>
    <lineage>
        <taxon>Bacteria</taxon>
        <taxon>Bacillati</taxon>
        <taxon>Bacillota</taxon>
        <taxon>Clostridia</taxon>
        <taxon>Lachnospirales</taxon>
        <taxon>Lachnospiraceae</taxon>
        <taxon>Diplocloster</taxon>
    </lineage>
</organism>
<dbReference type="RefSeq" id="WP_238727045.1">
    <property type="nucleotide sequence ID" value="NZ_JAHQCX010000011.1"/>
</dbReference>
<gene>
    <name evidence="1" type="ORF">KTH90_15920</name>
</gene>
<dbReference type="Proteomes" id="UP001314681">
    <property type="component" value="Unassembled WGS sequence"/>
</dbReference>
<comment type="caution">
    <text evidence="1">The sequence shown here is derived from an EMBL/GenBank/DDBJ whole genome shotgun (WGS) entry which is preliminary data.</text>
</comment>
<sequence length="51" mass="5711">MDERKDNRLPEIGNVGFRMSADQASSTDEKAVFDNLLIRDNTNLSSSKVPQ</sequence>
<dbReference type="EMBL" id="JAHQCX010000011">
    <property type="protein sequence ID" value="MBU9727499.1"/>
    <property type="molecule type" value="Genomic_DNA"/>
</dbReference>
<protein>
    <submittedName>
        <fullName evidence="1">Uncharacterized protein</fullName>
    </submittedName>
</protein>
<evidence type="ECO:0000313" key="1">
    <source>
        <dbReference type="EMBL" id="MBU9727499.1"/>
    </source>
</evidence>
<reference evidence="1 2" key="1">
    <citation type="submission" date="2021-06" db="EMBL/GenBank/DDBJ databases">
        <title>Description of novel taxa of the family Lachnospiraceae.</title>
        <authorList>
            <person name="Chaplin A.V."/>
            <person name="Sokolova S.R."/>
            <person name="Pikina A.P."/>
            <person name="Korzhanova M."/>
            <person name="Belova V."/>
            <person name="Korostin D."/>
            <person name="Efimov B.A."/>
        </authorList>
    </citation>
    <scope>NUCLEOTIDE SEQUENCE [LARGE SCALE GENOMIC DNA]</scope>
    <source>
        <strain evidence="1 2">ASD4241</strain>
    </source>
</reference>
<evidence type="ECO:0000313" key="2">
    <source>
        <dbReference type="Proteomes" id="UP001314681"/>
    </source>
</evidence>